<dbReference type="InterPro" id="IPR039143">
    <property type="entry name" value="GNPNAT1-like"/>
</dbReference>
<organism evidence="2 3">
    <name type="scientific">Pelistega europaea</name>
    <dbReference type="NCBI Taxonomy" id="106147"/>
    <lineage>
        <taxon>Bacteria</taxon>
        <taxon>Pseudomonadati</taxon>
        <taxon>Pseudomonadota</taxon>
        <taxon>Betaproteobacteria</taxon>
        <taxon>Burkholderiales</taxon>
        <taxon>Alcaligenaceae</taxon>
        <taxon>Pelistega</taxon>
    </lineage>
</organism>
<reference evidence="2 3" key="1">
    <citation type="submission" date="2020-05" db="EMBL/GenBank/DDBJ databases">
        <authorList>
            <person name="Niu N."/>
        </authorList>
    </citation>
    <scope>NUCLEOTIDE SEQUENCE [LARGE SCALE GENOMIC DNA]</scope>
    <source>
        <strain evidence="2 3">LMG10982</strain>
    </source>
</reference>
<gene>
    <name evidence="2" type="ORF">HKX40_06045</name>
</gene>
<dbReference type="Proteomes" id="UP000541421">
    <property type="component" value="Unassembled WGS sequence"/>
</dbReference>
<dbReference type="PROSITE" id="PS51186">
    <property type="entry name" value="GNAT"/>
    <property type="match status" value="1"/>
</dbReference>
<keyword evidence="2" id="KW-0808">Transferase</keyword>
<protein>
    <submittedName>
        <fullName evidence="2">GNAT family N-acetyltransferase</fullName>
    </submittedName>
</protein>
<dbReference type="Gene3D" id="3.40.630.30">
    <property type="match status" value="1"/>
</dbReference>
<dbReference type="RefSeq" id="WP_171588670.1">
    <property type="nucleotide sequence ID" value="NZ_JABGBO010000005.1"/>
</dbReference>
<accession>A0A7Y4P695</accession>
<name>A0A7Y4P695_9BURK</name>
<keyword evidence="3" id="KW-1185">Reference proteome</keyword>
<dbReference type="AlphaFoldDB" id="A0A7Y4P695"/>
<dbReference type="CDD" id="cd04301">
    <property type="entry name" value="NAT_SF"/>
    <property type="match status" value="1"/>
</dbReference>
<dbReference type="InterPro" id="IPR000182">
    <property type="entry name" value="GNAT_dom"/>
</dbReference>
<dbReference type="Pfam" id="PF13673">
    <property type="entry name" value="Acetyltransf_10"/>
    <property type="match status" value="1"/>
</dbReference>
<comment type="caution">
    <text evidence="2">The sequence shown here is derived from an EMBL/GenBank/DDBJ whole genome shotgun (WGS) entry which is preliminary data.</text>
</comment>
<dbReference type="PANTHER" id="PTHR13355:SF11">
    <property type="entry name" value="GLUCOSAMINE 6-PHOSPHATE N-ACETYLTRANSFERASE"/>
    <property type="match status" value="1"/>
</dbReference>
<sequence>MDNGLRLVVGDWITLEKPATKVRFEVFVDEQQFPAEMEIDEFDAVSLHAVAFDAAGEAVATGRLLPDGHIGRMAVVKSARGTGVGGMVLQALIDAGQQHGFKELVLSAQTHALGFYGRYGFVAEGDIYLDSGVDHQTMRLVL</sequence>
<dbReference type="SUPFAM" id="SSF55729">
    <property type="entry name" value="Acyl-CoA N-acyltransferases (Nat)"/>
    <property type="match status" value="1"/>
</dbReference>
<dbReference type="InterPro" id="IPR016181">
    <property type="entry name" value="Acyl_CoA_acyltransferase"/>
</dbReference>
<evidence type="ECO:0000259" key="1">
    <source>
        <dbReference type="PROSITE" id="PS51186"/>
    </source>
</evidence>
<evidence type="ECO:0000313" key="3">
    <source>
        <dbReference type="Proteomes" id="UP000541421"/>
    </source>
</evidence>
<feature type="domain" description="N-acetyltransferase" evidence="1">
    <location>
        <begin position="7"/>
        <end position="142"/>
    </location>
</feature>
<dbReference type="GO" id="GO:0004343">
    <property type="term" value="F:glucosamine 6-phosphate N-acetyltransferase activity"/>
    <property type="evidence" value="ECO:0007669"/>
    <property type="project" value="TreeGrafter"/>
</dbReference>
<dbReference type="PANTHER" id="PTHR13355">
    <property type="entry name" value="GLUCOSAMINE 6-PHOSPHATE N-ACETYLTRANSFERASE"/>
    <property type="match status" value="1"/>
</dbReference>
<proteinExistence type="predicted"/>
<dbReference type="EMBL" id="JABGBO010000005">
    <property type="protein sequence ID" value="NOL49694.1"/>
    <property type="molecule type" value="Genomic_DNA"/>
</dbReference>
<evidence type="ECO:0000313" key="2">
    <source>
        <dbReference type="EMBL" id="NOL49694.1"/>
    </source>
</evidence>